<keyword evidence="5" id="KW-1185">Reference proteome</keyword>
<keyword evidence="4" id="KW-0121">Carboxypeptidase</keyword>
<evidence type="ECO:0000256" key="1">
    <source>
        <dbReference type="ARBA" id="ARBA00006096"/>
    </source>
</evidence>
<dbReference type="InterPro" id="IPR000667">
    <property type="entry name" value="Peptidase_S13"/>
</dbReference>
<dbReference type="GO" id="GO:0000270">
    <property type="term" value="P:peptidoglycan metabolic process"/>
    <property type="evidence" value="ECO:0007669"/>
    <property type="project" value="TreeGrafter"/>
</dbReference>
<dbReference type="PANTHER" id="PTHR30023:SF0">
    <property type="entry name" value="PENICILLIN-SENSITIVE CARBOXYPEPTIDASE A"/>
    <property type="match status" value="1"/>
</dbReference>
<proteinExistence type="inferred from homology"/>
<organism evidence="4 5">
    <name type="scientific">Brooklawnia propionicigenes</name>
    <dbReference type="NCBI Taxonomy" id="3041175"/>
    <lineage>
        <taxon>Bacteria</taxon>
        <taxon>Bacillati</taxon>
        <taxon>Actinomycetota</taxon>
        <taxon>Actinomycetes</taxon>
        <taxon>Propionibacteriales</taxon>
        <taxon>Propionibacteriaceae</taxon>
        <taxon>Brooklawnia</taxon>
    </lineage>
</organism>
<keyword evidence="3" id="KW-0732">Signal</keyword>
<feature type="signal peptide" evidence="3">
    <location>
        <begin position="1"/>
        <end position="21"/>
    </location>
</feature>
<dbReference type="PRINTS" id="PR00922">
    <property type="entry name" value="DADACBPTASE3"/>
</dbReference>
<keyword evidence="4" id="KW-0645">Protease</keyword>
<dbReference type="SUPFAM" id="SSF56601">
    <property type="entry name" value="beta-lactamase/transpeptidase-like"/>
    <property type="match status" value="1"/>
</dbReference>
<sequence>MLTVVVLAAAVGFAVGPLARAQGWTTDGGSPTVDPQIIADIHSDPSGNGVIGAASEPNYHGVSADRIADVIAATQPTLAGSYGGAIADLDGAGLSYEFSAHTPLTPASTLKVMTATAITDALGADHSFTTSVVATSADAIVLVGGGDPLLASTPTSYSGSSAIALPTTADLAARTAAALQAQGISRVSLGYDDSLFSGPVWHADWPEGDRQFVAPISALVIDEGAAVPGTESGSQVTAGIFADQLRAAGIDVTGDVVAASATGGSELAKVASAPLGLLVQEMLTHSDNFIAEMLLRQLGIAKGQAGSFEGGAAALTASLTDLGLWDDGQLIVDGSGLSVNNRITPAALVKALQLSAARPELSAVLAGLPVAAATGTLGTRFADDQSAAARGLVRAKSGSLDGVSSLAGYTPSSDGALIAFAVIGNGLPTDQDIRPWFDHVAAALAGCDCAG</sequence>
<dbReference type="PANTHER" id="PTHR30023">
    <property type="entry name" value="D-ALANYL-D-ALANINE CARBOXYPEPTIDASE"/>
    <property type="match status" value="1"/>
</dbReference>
<reference evidence="4" key="1">
    <citation type="journal article" date="2024" name="Int. J. Syst. Evol. Microbiol.">
        <title>Brooklawnia propionicigenes sp. nov., a facultatively anaerobic, propionate-producing bacterium isolated from a methanogenic reactor treating waste from cattle farms.</title>
        <authorList>
            <person name="Akita Y."/>
            <person name="Ueki A."/>
            <person name="Tonouchi A."/>
            <person name="Sugawara Y."/>
            <person name="Honma S."/>
            <person name="Kaku N."/>
            <person name="Ueki K."/>
        </authorList>
    </citation>
    <scope>NUCLEOTIDE SEQUENCE</scope>
    <source>
        <strain evidence="4">SH051</strain>
    </source>
</reference>
<comment type="similarity">
    <text evidence="1">Belongs to the peptidase S13 family.</text>
</comment>
<evidence type="ECO:0000313" key="4">
    <source>
        <dbReference type="EMBL" id="BEH01583.1"/>
    </source>
</evidence>
<dbReference type="Gene3D" id="3.40.710.10">
    <property type="entry name" value="DD-peptidase/beta-lactamase superfamily"/>
    <property type="match status" value="2"/>
</dbReference>
<dbReference type="RefSeq" id="WP_286267926.1">
    <property type="nucleotide sequence ID" value="NZ_AP028056.1"/>
</dbReference>
<dbReference type="NCBIfam" id="TIGR00666">
    <property type="entry name" value="PBP4"/>
    <property type="match status" value="1"/>
</dbReference>
<dbReference type="Proteomes" id="UP001431656">
    <property type="component" value="Chromosome"/>
</dbReference>
<dbReference type="EMBL" id="AP028056">
    <property type="protein sequence ID" value="BEH01583.1"/>
    <property type="molecule type" value="Genomic_DNA"/>
</dbReference>
<evidence type="ECO:0000313" key="5">
    <source>
        <dbReference type="Proteomes" id="UP001431656"/>
    </source>
</evidence>
<dbReference type="InterPro" id="IPR012338">
    <property type="entry name" value="Beta-lactam/transpept-like"/>
</dbReference>
<dbReference type="Pfam" id="PF02113">
    <property type="entry name" value="Peptidase_S13"/>
    <property type="match status" value="2"/>
</dbReference>
<feature type="chain" id="PRO_5042819077" evidence="3">
    <location>
        <begin position="22"/>
        <end position="451"/>
    </location>
</feature>
<protein>
    <submittedName>
        <fullName evidence="4">D-alanyl-D-alanine carboxypeptidase/D-alanyl-D-alanine-endopeptidase</fullName>
    </submittedName>
</protein>
<name>A0AAN0KF50_9ACTN</name>
<dbReference type="AlphaFoldDB" id="A0AAN0KF50"/>
<dbReference type="KEGG" id="broo:brsh051_08640"/>
<dbReference type="GO" id="GO:0006508">
    <property type="term" value="P:proteolysis"/>
    <property type="evidence" value="ECO:0007669"/>
    <property type="project" value="InterPro"/>
</dbReference>
<dbReference type="GO" id="GO:0004185">
    <property type="term" value="F:serine-type carboxypeptidase activity"/>
    <property type="evidence" value="ECO:0007669"/>
    <property type="project" value="InterPro"/>
</dbReference>
<accession>A0AAN0KF50</accession>
<evidence type="ECO:0000256" key="2">
    <source>
        <dbReference type="ARBA" id="ARBA00022801"/>
    </source>
</evidence>
<gene>
    <name evidence="4" type="primary">dacB</name>
    <name evidence="4" type="ORF">brsh051_08640</name>
</gene>
<evidence type="ECO:0000256" key="3">
    <source>
        <dbReference type="SAM" id="SignalP"/>
    </source>
</evidence>
<keyword evidence="2" id="KW-0378">Hydrolase</keyword>